<sequence>MGQLRVRIVSGNIASRPNKIFLSEILILNRLYRKVDVLQSQCGNMKMSITADTTCVSINEPTVIYSNRSSTTLCTLQLWNLGIFPITALSLEKTLIQRNYYWYTKDKAQRLQNQSVPFGFDHLPPQSVLCLILQKTLNCDKVIKALKRYKEYVHTDRFI</sequence>
<dbReference type="AlphaFoldDB" id="A0A0N5D4R0"/>
<dbReference type="OrthoDB" id="5801867at2759"/>
<evidence type="ECO:0000313" key="2">
    <source>
        <dbReference type="Proteomes" id="UP000276776"/>
    </source>
</evidence>
<name>A0A0N5D4R0_THECL</name>
<reference evidence="1 2" key="2">
    <citation type="submission" date="2018-11" db="EMBL/GenBank/DDBJ databases">
        <authorList>
            <consortium name="Pathogen Informatics"/>
        </authorList>
    </citation>
    <scope>NUCLEOTIDE SEQUENCE [LARGE SCALE GENOMIC DNA]</scope>
</reference>
<dbReference type="EMBL" id="UYYF01004564">
    <property type="protein sequence ID" value="VDN05466.1"/>
    <property type="molecule type" value="Genomic_DNA"/>
</dbReference>
<evidence type="ECO:0000313" key="3">
    <source>
        <dbReference type="WBParaSite" id="TCLT_0000796601-mRNA-1"/>
    </source>
</evidence>
<proteinExistence type="predicted"/>
<reference evidence="3" key="1">
    <citation type="submission" date="2017-02" db="UniProtKB">
        <authorList>
            <consortium name="WormBaseParasite"/>
        </authorList>
    </citation>
    <scope>IDENTIFICATION</scope>
</reference>
<evidence type="ECO:0000313" key="1">
    <source>
        <dbReference type="EMBL" id="VDN05466.1"/>
    </source>
</evidence>
<dbReference type="WBParaSite" id="TCLT_0000796601-mRNA-1">
    <property type="protein sequence ID" value="TCLT_0000796601-mRNA-1"/>
    <property type="gene ID" value="TCLT_0000796601"/>
</dbReference>
<accession>A0A0N5D4R0</accession>
<gene>
    <name evidence="1" type="ORF">TCLT_LOCUS7955</name>
</gene>
<keyword evidence="2" id="KW-1185">Reference proteome</keyword>
<dbReference type="Proteomes" id="UP000276776">
    <property type="component" value="Unassembled WGS sequence"/>
</dbReference>
<organism evidence="3">
    <name type="scientific">Thelazia callipaeda</name>
    <name type="common">Oriental eyeworm</name>
    <name type="synonym">Parasitic nematode</name>
    <dbReference type="NCBI Taxonomy" id="103827"/>
    <lineage>
        <taxon>Eukaryota</taxon>
        <taxon>Metazoa</taxon>
        <taxon>Ecdysozoa</taxon>
        <taxon>Nematoda</taxon>
        <taxon>Chromadorea</taxon>
        <taxon>Rhabditida</taxon>
        <taxon>Spirurina</taxon>
        <taxon>Spiruromorpha</taxon>
        <taxon>Thelazioidea</taxon>
        <taxon>Thelaziidae</taxon>
        <taxon>Thelazia</taxon>
    </lineage>
</organism>
<protein>
    <submittedName>
        <fullName evidence="3">Reverse transcriptase domain-containing protein</fullName>
    </submittedName>
</protein>